<dbReference type="PANTHER" id="PTHR43133">
    <property type="entry name" value="RNA POLYMERASE ECF-TYPE SIGMA FACTO"/>
    <property type="match status" value="1"/>
</dbReference>
<dbReference type="InterPro" id="IPR039425">
    <property type="entry name" value="RNA_pol_sigma-70-like"/>
</dbReference>
<dbReference type="InterPro" id="IPR036388">
    <property type="entry name" value="WH-like_DNA-bd_sf"/>
</dbReference>
<keyword evidence="3" id="KW-0731">Sigma factor</keyword>
<dbReference type="InterPro" id="IPR007627">
    <property type="entry name" value="RNA_pol_sigma70_r2"/>
</dbReference>
<evidence type="ECO:0000256" key="1">
    <source>
        <dbReference type="ARBA" id="ARBA00010641"/>
    </source>
</evidence>
<proteinExistence type="inferred from homology"/>
<dbReference type="PANTHER" id="PTHR43133:SF8">
    <property type="entry name" value="RNA POLYMERASE SIGMA FACTOR HI_1459-RELATED"/>
    <property type="match status" value="1"/>
</dbReference>
<dbReference type="GO" id="GO:0016987">
    <property type="term" value="F:sigma factor activity"/>
    <property type="evidence" value="ECO:0007669"/>
    <property type="project" value="UniProtKB-KW"/>
</dbReference>
<organism evidence="8 9">
    <name type="scientific">Acetatifactor muris</name>
    <dbReference type="NCBI Taxonomy" id="879566"/>
    <lineage>
        <taxon>Bacteria</taxon>
        <taxon>Bacillati</taxon>
        <taxon>Bacillota</taxon>
        <taxon>Clostridia</taxon>
        <taxon>Lachnospirales</taxon>
        <taxon>Lachnospiraceae</taxon>
        <taxon>Acetatifactor</taxon>
    </lineage>
</organism>
<dbReference type="Gene3D" id="1.10.10.10">
    <property type="entry name" value="Winged helix-like DNA-binding domain superfamily/Winged helix DNA-binding domain"/>
    <property type="match status" value="1"/>
</dbReference>
<feature type="domain" description="RNA polymerase sigma factor 70 region 4 type 2" evidence="7">
    <location>
        <begin position="124"/>
        <end position="175"/>
    </location>
</feature>
<dbReference type="SUPFAM" id="SSF88659">
    <property type="entry name" value="Sigma3 and sigma4 domains of RNA polymerase sigma factors"/>
    <property type="match status" value="1"/>
</dbReference>
<keyword evidence="5" id="KW-0804">Transcription</keyword>
<evidence type="ECO:0000259" key="6">
    <source>
        <dbReference type="Pfam" id="PF04542"/>
    </source>
</evidence>
<keyword evidence="9" id="KW-1185">Reference proteome</keyword>
<evidence type="ECO:0000259" key="7">
    <source>
        <dbReference type="Pfam" id="PF08281"/>
    </source>
</evidence>
<evidence type="ECO:0000256" key="2">
    <source>
        <dbReference type="ARBA" id="ARBA00023015"/>
    </source>
</evidence>
<accession>A0A2K4ZMR1</accession>
<dbReference type="AlphaFoldDB" id="A0A2K4ZMR1"/>
<dbReference type="InterPro" id="IPR013324">
    <property type="entry name" value="RNA_pol_sigma_r3/r4-like"/>
</dbReference>
<dbReference type="Pfam" id="PF04542">
    <property type="entry name" value="Sigma70_r2"/>
    <property type="match status" value="1"/>
</dbReference>
<sequence length="186" mass="21665">MDDKQILDLYWARSESAISETTKKYGKYCHFIAYNILRNAEDSEECVSETWLKAWNSIPPHRPERLSAFLGKITRNLSLSRYQHHTARKRGRGQTILALEELQDCIPAADSVEQIVDGLVLTDILNRFLASLKSETRKIFMQRYWYLCSVREIAADLHVSESKVKMTLFRTRNELRTLLEKEGIVL</sequence>
<evidence type="ECO:0000313" key="9">
    <source>
        <dbReference type="Proteomes" id="UP000236311"/>
    </source>
</evidence>
<dbReference type="RefSeq" id="WP_103241745.1">
    <property type="nucleotide sequence ID" value="NZ_CANRXC010000062.1"/>
</dbReference>
<evidence type="ECO:0000256" key="4">
    <source>
        <dbReference type="ARBA" id="ARBA00023125"/>
    </source>
</evidence>
<evidence type="ECO:0000256" key="5">
    <source>
        <dbReference type="ARBA" id="ARBA00023163"/>
    </source>
</evidence>
<dbReference type="SUPFAM" id="SSF88946">
    <property type="entry name" value="Sigma2 domain of RNA polymerase sigma factors"/>
    <property type="match status" value="1"/>
</dbReference>
<feature type="domain" description="RNA polymerase sigma-70 region 2" evidence="6">
    <location>
        <begin position="24"/>
        <end position="85"/>
    </location>
</feature>
<dbReference type="GO" id="GO:0006352">
    <property type="term" value="P:DNA-templated transcription initiation"/>
    <property type="evidence" value="ECO:0007669"/>
    <property type="project" value="InterPro"/>
</dbReference>
<dbReference type="GO" id="GO:0003677">
    <property type="term" value="F:DNA binding"/>
    <property type="evidence" value="ECO:0007669"/>
    <property type="project" value="UniProtKB-KW"/>
</dbReference>
<gene>
    <name evidence="8" type="primary">sigE_4</name>
    <name evidence="8" type="ORF">AMURIS_04515</name>
</gene>
<name>A0A2K4ZMR1_9FIRM</name>
<reference evidence="8 9" key="1">
    <citation type="submission" date="2018-01" db="EMBL/GenBank/DDBJ databases">
        <authorList>
            <person name="Gaut B.S."/>
            <person name="Morton B.R."/>
            <person name="Clegg M.T."/>
            <person name="Duvall M.R."/>
        </authorList>
    </citation>
    <scope>NUCLEOTIDE SEQUENCE [LARGE SCALE GENOMIC DNA]</scope>
    <source>
        <strain evidence="8">GP69</strain>
    </source>
</reference>
<evidence type="ECO:0000313" key="8">
    <source>
        <dbReference type="EMBL" id="SOY31767.1"/>
    </source>
</evidence>
<dbReference type="InterPro" id="IPR014284">
    <property type="entry name" value="RNA_pol_sigma-70_dom"/>
</dbReference>
<keyword evidence="2" id="KW-0805">Transcription regulation</keyword>
<keyword evidence="4" id="KW-0238">DNA-binding</keyword>
<dbReference type="Proteomes" id="UP000236311">
    <property type="component" value="Unassembled WGS sequence"/>
</dbReference>
<dbReference type="OrthoDB" id="9808901at2"/>
<dbReference type="Gene3D" id="1.10.1740.10">
    <property type="match status" value="1"/>
</dbReference>
<comment type="similarity">
    <text evidence="1">Belongs to the sigma-70 factor family. ECF subfamily.</text>
</comment>
<protein>
    <submittedName>
        <fullName evidence="8">ECF RNA polymerase sigma factor SigE</fullName>
    </submittedName>
</protein>
<dbReference type="Pfam" id="PF08281">
    <property type="entry name" value="Sigma70_r4_2"/>
    <property type="match status" value="1"/>
</dbReference>
<dbReference type="InterPro" id="IPR013325">
    <property type="entry name" value="RNA_pol_sigma_r2"/>
</dbReference>
<evidence type="ECO:0000256" key="3">
    <source>
        <dbReference type="ARBA" id="ARBA00023082"/>
    </source>
</evidence>
<dbReference type="InterPro" id="IPR013249">
    <property type="entry name" value="RNA_pol_sigma70_r4_t2"/>
</dbReference>
<dbReference type="NCBIfam" id="TIGR02937">
    <property type="entry name" value="sigma70-ECF"/>
    <property type="match status" value="1"/>
</dbReference>
<dbReference type="EMBL" id="OFSM01000031">
    <property type="protein sequence ID" value="SOY31767.1"/>
    <property type="molecule type" value="Genomic_DNA"/>
</dbReference>